<dbReference type="InterPro" id="IPR006501">
    <property type="entry name" value="Pectinesterase_inhib_dom"/>
</dbReference>
<dbReference type="CDD" id="cd15795">
    <property type="entry name" value="PMEI-Pla_a_1_like"/>
    <property type="match status" value="1"/>
</dbReference>
<dbReference type="Gramene" id="TVU51417">
    <property type="protein sequence ID" value="TVU51417"/>
    <property type="gene ID" value="EJB05_02848"/>
</dbReference>
<dbReference type="OrthoDB" id="689831at2759"/>
<dbReference type="SUPFAM" id="SSF101148">
    <property type="entry name" value="Plant invertase/pectin methylesterase inhibitor"/>
    <property type="match status" value="1"/>
</dbReference>
<organism evidence="6 7">
    <name type="scientific">Eragrostis curvula</name>
    <name type="common">weeping love grass</name>
    <dbReference type="NCBI Taxonomy" id="38414"/>
    <lineage>
        <taxon>Eukaryota</taxon>
        <taxon>Viridiplantae</taxon>
        <taxon>Streptophyta</taxon>
        <taxon>Embryophyta</taxon>
        <taxon>Tracheophyta</taxon>
        <taxon>Spermatophyta</taxon>
        <taxon>Magnoliopsida</taxon>
        <taxon>Liliopsida</taxon>
        <taxon>Poales</taxon>
        <taxon>Poaceae</taxon>
        <taxon>PACMAD clade</taxon>
        <taxon>Chloridoideae</taxon>
        <taxon>Eragrostideae</taxon>
        <taxon>Eragrostidinae</taxon>
        <taxon>Eragrostis</taxon>
    </lineage>
</organism>
<feature type="chain" id="PRO_5023829498" description="Pectinesterase inhibitor domain-containing protein" evidence="4">
    <location>
        <begin position="25"/>
        <end position="185"/>
    </location>
</feature>
<feature type="non-terminal residue" evidence="6">
    <location>
        <position position="1"/>
    </location>
</feature>
<dbReference type="PANTHER" id="PTHR35357:SF8">
    <property type="entry name" value="OS01G0111000 PROTEIN"/>
    <property type="match status" value="1"/>
</dbReference>
<dbReference type="InterPro" id="IPR034088">
    <property type="entry name" value="Pla_a_1-like"/>
</dbReference>
<evidence type="ECO:0000256" key="2">
    <source>
        <dbReference type="ARBA" id="ARBA00023157"/>
    </source>
</evidence>
<comment type="caution">
    <text evidence="6">The sequence shown here is derived from an EMBL/GenBank/DDBJ whole genome shotgun (WGS) entry which is preliminary data.</text>
</comment>
<keyword evidence="7" id="KW-1185">Reference proteome</keyword>
<dbReference type="PANTHER" id="PTHR35357">
    <property type="entry name" value="OS02G0537100 PROTEIN"/>
    <property type="match status" value="1"/>
</dbReference>
<reference evidence="6 7" key="1">
    <citation type="journal article" date="2019" name="Sci. Rep.">
        <title>A high-quality genome of Eragrostis curvula grass provides insights into Poaceae evolution and supports new strategies to enhance forage quality.</title>
        <authorList>
            <person name="Carballo J."/>
            <person name="Santos B.A.C.M."/>
            <person name="Zappacosta D."/>
            <person name="Garbus I."/>
            <person name="Selva J.P."/>
            <person name="Gallo C.A."/>
            <person name="Diaz A."/>
            <person name="Albertini E."/>
            <person name="Caccamo M."/>
            <person name="Echenique V."/>
        </authorList>
    </citation>
    <scope>NUCLEOTIDE SEQUENCE [LARGE SCALE GENOMIC DNA]</scope>
    <source>
        <strain evidence="7">cv. Victoria</strain>
        <tissue evidence="6">Leaf</tissue>
    </source>
</reference>
<evidence type="ECO:0000256" key="4">
    <source>
        <dbReference type="SAM" id="SignalP"/>
    </source>
</evidence>
<dbReference type="EMBL" id="RWGY01000002">
    <property type="protein sequence ID" value="TVU51417.1"/>
    <property type="molecule type" value="Genomic_DNA"/>
</dbReference>
<dbReference type="NCBIfam" id="TIGR01614">
    <property type="entry name" value="PME_inhib"/>
    <property type="match status" value="1"/>
</dbReference>
<gene>
    <name evidence="6" type="ORF">EJB05_02848</name>
</gene>
<keyword evidence="1 4" id="KW-0732">Signal</keyword>
<dbReference type="Proteomes" id="UP000324897">
    <property type="component" value="Chromosome 6"/>
</dbReference>
<comment type="similarity">
    <text evidence="3">Belongs to the PMEI family.</text>
</comment>
<evidence type="ECO:0000259" key="5">
    <source>
        <dbReference type="SMART" id="SM00856"/>
    </source>
</evidence>
<feature type="signal peptide" evidence="4">
    <location>
        <begin position="1"/>
        <end position="24"/>
    </location>
</feature>
<sequence>MKSSVGIAFLVPILLVLAIDTADATINGGDLLLPACKTVAGGSTFFDVEFCVSALGSDDNRIRDAVSYGDFAAVAVDLLTENATATAARITGLMNRAGEDEAMTRCLESCHALYEGVLDRQRGCVAAVMDGEFGEAAASLEKSAAAAEECEGGFGKSGVASPVKVEDDCAFKLAKLAVALLRFAS</sequence>
<name>A0A5J9WU49_9POAL</name>
<evidence type="ECO:0000256" key="3">
    <source>
        <dbReference type="ARBA" id="ARBA00038471"/>
    </source>
</evidence>
<dbReference type="FunFam" id="1.20.140.40:FF:000002">
    <property type="entry name" value="Putative invertase inhibitor"/>
    <property type="match status" value="1"/>
</dbReference>
<dbReference type="GO" id="GO:0004857">
    <property type="term" value="F:enzyme inhibitor activity"/>
    <property type="evidence" value="ECO:0007669"/>
    <property type="project" value="InterPro"/>
</dbReference>
<feature type="domain" description="Pectinesterase inhibitor" evidence="5">
    <location>
        <begin position="27"/>
        <end position="180"/>
    </location>
</feature>
<dbReference type="Gene3D" id="1.20.140.40">
    <property type="entry name" value="Invertase/pectin methylesterase inhibitor family protein"/>
    <property type="match status" value="1"/>
</dbReference>
<accession>A0A5J9WU49</accession>
<dbReference type="Pfam" id="PF04043">
    <property type="entry name" value="PMEI"/>
    <property type="match status" value="1"/>
</dbReference>
<dbReference type="AlphaFoldDB" id="A0A5J9WU49"/>
<dbReference type="SMART" id="SM00856">
    <property type="entry name" value="PMEI"/>
    <property type="match status" value="1"/>
</dbReference>
<evidence type="ECO:0000256" key="1">
    <source>
        <dbReference type="ARBA" id="ARBA00022729"/>
    </source>
</evidence>
<evidence type="ECO:0000313" key="6">
    <source>
        <dbReference type="EMBL" id="TVU51417.1"/>
    </source>
</evidence>
<dbReference type="InterPro" id="IPR035513">
    <property type="entry name" value="Invertase/methylesterase_inhib"/>
</dbReference>
<protein>
    <recommendedName>
        <fullName evidence="5">Pectinesterase inhibitor domain-containing protein</fullName>
    </recommendedName>
</protein>
<proteinExistence type="inferred from homology"/>
<dbReference type="GO" id="GO:0005576">
    <property type="term" value="C:extracellular region"/>
    <property type="evidence" value="ECO:0007669"/>
    <property type="project" value="UniProtKB-ARBA"/>
</dbReference>
<keyword evidence="2" id="KW-1015">Disulfide bond</keyword>
<evidence type="ECO:0000313" key="7">
    <source>
        <dbReference type="Proteomes" id="UP000324897"/>
    </source>
</evidence>